<gene>
    <name evidence="1" type="ORF">H3H51_03855</name>
</gene>
<proteinExistence type="predicted"/>
<evidence type="ECO:0000313" key="1">
    <source>
        <dbReference type="EMBL" id="MBB2494141.1"/>
    </source>
</evidence>
<protein>
    <submittedName>
        <fullName evidence="1">Uncharacterized protein</fullName>
    </submittedName>
</protein>
<comment type="caution">
    <text evidence="1">The sequence shown here is derived from an EMBL/GenBank/DDBJ whole genome shotgun (WGS) entry which is preliminary data.</text>
</comment>
<organism evidence="1 2">
    <name type="scientific">Aquipseudomonas ullengensis</name>
    <dbReference type="NCBI Taxonomy" id="2759166"/>
    <lineage>
        <taxon>Bacteria</taxon>
        <taxon>Pseudomonadati</taxon>
        <taxon>Pseudomonadota</taxon>
        <taxon>Gammaproteobacteria</taxon>
        <taxon>Pseudomonadales</taxon>
        <taxon>Pseudomonadaceae</taxon>
        <taxon>Aquipseudomonas</taxon>
    </lineage>
</organism>
<dbReference type="RefSeq" id="WP_183087688.1">
    <property type="nucleotide sequence ID" value="NZ_JACJUD010000001.1"/>
</dbReference>
<accession>A0A7W4LJ94</accession>
<reference evidence="1 2" key="1">
    <citation type="submission" date="2020-08" db="EMBL/GenBank/DDBJ databases">
        <authorList>
            <person name="Kim C.M."/>
        </authorList>
    </citation>
    <scope>NUCLEOTIDE SEQUENCE [LARGE SCALE GENOMIC DNA]</scope>
    <source>
        <strain evidence="1 2">UL070</strain>
    </source>
</reference>
<dbReference type="Proteomes" id="UP000542720">
    <property type="component" value="Unassembled WGS sequence"/>
</dbReference>
<dbReference type="EMBL" id="JACJUD010000001">
    <property type="protein sequence ID" value="MBB2494141.1"/>
    <property type="molecule type" value="Genomic_DNA"/>
</dbReference>
<keyword evidence="2" id="KW-1185">Reference proteome</keyword>
<evidence type="ECO:0000313" key="2">
    <source>
        <dbReference type="Proteomes" id="UP000542720"/>
    </source>
</evidence>
<sequence length="82" mass="9163">MTTLQCTHRNHAIRADVVEHPGIPTPWAAACQITQPDGQTSRRLALPLNQRFLAELDNAQHAALAHGRWLVDQHLDRGRALN</sequence>
<dbReference type="AlphaFoldDB" id="A0A7W4LJ94"/>
<name>A0A7W4LJ94_9GAMM</name>